<evidence type="ECO:0000313" key="5">
    <source>
        <dbReference type="EMBL" id="MFD1037477.1"/>
    </source>
</evidence>
<comment type="similarity">
    <text evidence="2">Belongs to the bacterial solute-binding protein 5 family.</text>
</comment>
<dbReference type="InterPro" id="IPR000914">
    <property type="entry name" value="SBP_5_dom"/>
</dbReference>
<evidence type="ECO:0000256" key="2">
    <source>
        <dbReference type="ARBA" id="ARBA00005695"/>
    </source>
</evidence>
<dbReference type="PROSITE" id="PS51257">
    <property type="entry name" value="PROKAR_LIPOPROTEIN"/>
    <property type="match status" value="1"/>
</dbReference>
<keyword evidence="3" id="KW-0732">Signal</keyword>
<dbReference type="Proteomes" id="UP001597040">
    <property type="component" value="Unassembled WGS sequence"/>
</dbReference>
<gene>
    <name evidence="5" type="ORF">ACFQ3N_03435</name>
</gene>
<dbReference type="InterPro" id="IPR030678">
    <property type="entry name" value="Peptide/Ni-bd"/>
</dbReference>
<dbReference type="PIRSF" id="PIRSF002741">
    <property type="entry name" value="MppA"/>
    <property type="match status" value="1"/>
</dbReference>
<dbReference type="PANTHER" id="PTHR30290:SF79">
    <property type="entry name" value="DIPEPTIDE-BINDING PROTEIN DPPE"/>
    <property type="match status" value="1"/>
</dbReference>
<evidence type="ECO:0000256" key="1">
    <source>
        <dbReference type="ARBA" id="ARBA00004193"/>
    </source>
</evidence>
<dbReference type="PANTHER" id="PTHR30290">
    <property type="entry name" value="PERIPLASMIC BINDING COMPONENT OF ABC TRANSPORTER"/>
    <property type="match status" value="1"/>
</dbReference>
<sequence>MKEYKNLLMGAAIILLVTITLSACSNSNPEENDVSVEAEVDEASVELASEQEININLSQEPPSLNPGIATDTTSGSVLIQIFEGLTRVGPDGEIQEAMASDIDISEDGTVYTFTIRDDAKWSNGDPVTAEDFEFAWKWALNPDNADANYAHLLYSIKNGEQAKAGEVPPGEIGIEVLDEKVLEVTLERPTQYFLDLTAYHTLYPVNKNVVENKDKWFLDAGDQYTTNGPFKLSKWEHDNEIVLIKNEEYWDSENVNLDKITFVMVNDESTELNMFNSGELDWAGHPTGKIPLSSIDSLKEEEVLVTEPKEAVYYYAMNVEEEPIDNKNIRKALSLAIDREGIVNNITKTGELPAMAFVAPPIWSENKKGYFEDNDVEKAKEYLELGMKEKGYNTIEDMPPITLSYNTSEEHAQIAQAIQDMWKENLDLDVELDNNDWQVYLDKLGSGDYQVGRFGWVGLISDPVNFLEIFQEKGGANRTNWVNQEYTDLIRQSRDQVDPDKRKDTLKSAEQILMDEMPVAPIYFYSNIYAHQDYLHDAYVSSLGTIQFKWAYVTEK</sequence>
<reference evidence="6" key="1">
    <citation type="journal article" date="2019" name="Int. J. Syst. Evol. Microbiol.">
        <title>The Global Catalogue of Microorganisms (GCM) 10K type strain sequencing project: providing services to taxonomists for standard genome sequencing and annotation.</title>
        <authorList>
            <consortium name="The Broad Institute Genomics Platform"/>
            <consortium name="The Broad Institute Genome Sequencing Center for Infectious Disease"/>
            <person name="Wu L."/>
            <person name="Ma J."/>
        </authorList>
    </citation>
    <scope>NUCLEOTIDE SEQUENCE [LARGE SCALE GENOMIC DNA]</scope>
    <source>
        <strain evidence="6">CCUG 56754</strain>
    </source>
</reference>
<dbReference type="RefSeq" id="WP_390359550.1">
    <property type="nucleotide sequence ID" value="NZ_JBHTKJ010000007.1"/>
</dbReference>
<dbReference type="SUPFAM" id="SSF53850">
    <property type="entry name" value="Periplasmic binding protein-like II"/>
    <property type="match status" value="1"/>
</dbReference>
<comment type="subcellular location">
    <subcellularLocation>
        <location evidence="1">Cell membrane</location>
        <topology evidence="1">Lipid-anchor</topology>
    </subcellularLocation>
</comment>
<dbReference type="EMBL" id="JBHTKJ010000007">
    <property type="protein sequence ID" value="MFD1037477.1"/>
    <property type="molecule type" value="Genomic_DNA"/>
</dbReference>
<dbReference type="PROSITE" id="PS01040">
    <property type="entry name" value="SBP_BACTERIAL_5"/>
    <property type="match status" value="1"/>
</dbReference>
<dbReference type="InterPro" id="IPR039424">
    <property type="entry name" value="SBP_5"/>
</dbReference>
<protein>
    <submittedName>
        <fullName evidence="5">Peptide ABC transporter substrate-binding protein</fullName>
    </submittedName>
</protein>
<evidence type="ECO:0000259" key="4">
    <source>
        <dbReference type="Pfam" id="PF00496"/>
    </source>
</evidence>
<dbReference type="Pfam" id="PF00496">
    <property type="entry name" value="SBP_bac_5"/>
    <property type="match status" value="1"/>
</dbReference>
<dbReference type="Gene3D" id="3.90.76.10">
    <property type="entry name" value="Dipeptide-binding Protein, Domain 1"/>
    <property type="match status" value="1"/>
</dbReference>
<name>A0ABW3LIF6_9BACI</name>
<dbReference type="InterPro" id="IPR023765">
    <property type="entry name" value="SBP_5_CS"/>
</dbReference>
<organism evidence="5 6">
    <name type="scientific">Virgibacillus byunsanensis</name>
    <dbReference type="NCBI Taxonomy" id="570945"/>
    <lineage>
        <taxon>Bacteria</taxon>
        <taxon>Bacillati</taxon>
        <taxon>Bacillota</taxon>
        <taxon>Bacilli</taxon>
        <taxon>Bacillales</taxon>
        <taxon>Bacillaceae</taxon>
        <taxon>Virgibacillus</taxon>
    </lineage>
</organism>
<dbReference type="CDD" id="cd08504">
    <property type="entry name" value="PBP2_OppA"/>
    <property type="match status" value="1"/>
</dbReference>
<feature type="domain" description="Solute-binding protein family 5" evidence="4">
    <location>
        <begin position="93"/>
        <end position="476"/>
    </location>
</feature>
<evidence type="ECO:0000313" key="6">
    <source>
        <dbReference type="Proteomes" id="UP001597040"/>
    </source>
</evidence>
<proteinExistence type="inferred from homology"/>
<evidence type="ECO:0000256" key="3">
    <source>
        <dbReference type="ARBA" id="ARBA00022729"/>
    </source>
</evidence>
<dbReference type="Gene3D" id="3.40.190.10">
    <property type="entry name" value="Periplasmic binding protein-like II"/>
    <property type="match status" value="1"/>
</dbReference>
<comment type="caution">
    <text evidence="5">The sequence shown here is derived from an EMBL/GenBank/DDBJ whole genome shotgun (WGS) entry which is preliminary data.</text>
</comment>
<accession>A0ABW3LIF6</accession>
<dbReference type="Gene3D" id="3.10.105.10">
    <property type="entry name" value="Dipeptide-binding Protein, Domain 3"/>
    <property type="match status" value="1"/>
</dbReference>
<keyword evidence="6" id="KW-1185">Reference proteome</keyword>